<sequence length="340" mass="37445">VPVEYDTSEAPTTSTAFTAARPPPTDGRDYSLSDLTGPSAPRSFHLQEWDGRTTVPMVDSENRVIIVLAGQPDVPDWPQVHEHAAAALENAGSQLNTRKRRKKGQSQSNHRRGKFNVLNEGFAHGTGQKHPKNLRHNKSVASVLADLKMNASIIRIAHFASAVFAAWAPRLFTYYLTALNALLASDSSLVRNFTSSVWAAVAFNLGPQTVTWRHKDFLDLPFGWCCITALGRFNYKKGGHLVLWDLGIIIEFPPGATILIPSAIIEHSNTLISPGETRYSLTQYSAGGLFRWVEQGLQTQDAQRASLDEDGLIQLKEASKTRWANGLSYFSTLDEISSTS</sequence>
<dbReference type="EMBL" id="KN881857">
    <property type="protein sequence ID" value="KIY48078.1"/>
    <property type="molecule type" value="Genomic_DNA"/>
</dbReference>
<evidence type="ECO:0000313" key="3">
    <source>
        <dbReference type="Proteomes" id="UP000054144"/>
    </source>
</evidence>
<feature type="compositionally biased region" description="Basic residues" evidence="1">
    <location>
        <begin position="97"/>
        <end position="114"/>
    </location>
</feature>
<protein>
    <recommendedName>
        <fullName evidence="4">2OGFeDO JBP1/TET oxygenase domain-containing protein</fullName>
    </recommendedName>
</protein>
<name>A0A0D7AB76_9AGAR</name>
<feature type="non-terminal residue" evidence="2">
    <location>
        <position position="1"/>
    </location>
</feature>
<reference evidence="2 3" key="1">
    <citation type="journal article" date="2015" name="Fungal Genet. Biol.">
        <title>Evolution of novel wood decay mechanisms in Agaricales revealed by the genome sequences of Fistulina hepatica and Cylindrobasidium torrendii.</title>
        <authorList>
            <person name="Floudas D."/>
            <person name="Held B.W."/>
            <person name="Riley R."/>
            <person name="Nagy L.G."/>
            <person name="Koehler G."/>
            <person name="Ransdell A.S."/>
            <person name="Younus H."/>
            <person name="Chow J."/>
            <person name="Chiniquy J."/>
            <person name="Lipzen A."/>
            <person name="Tritt A."/>
            <person name="Sun H."/>
            <person name="Haridas S."/>
            <person name="LaButti K."/>
            <person name="Ohm R.A."/>
            <person name="Kues U."/>
            <person name="Blanchette R.A."/>
            <person name="Grigoriev I.V."/>
            <person name="Minto R.E."/>
            <person name="Hibbett D.S."/>
        </authorList>
    </citation>
    <scope>NUCLEOTIDE SEQUENCE [LARGE SCALE GENOMIC DNA]</scope>
    <source>
        <strain evidence="2 3">ATCC 64428</strain>
    </source>
</reference>
<evidence type="ECO:0000256" key="1">
    <source>
        <dbReference type="SAM" id="MobiDB-lite"/>
    </source>
</evidence>
<evidence type="ECO:0000313" key="2">
    <source>
        <dbReference type="EMBL" id="KIY48078.1"/>
    </source>
</evidence>
<organism evidence="2 3">
    <name type="scientific">Fistulina hepatica ATCC 64428</name>
    <dbReference type="NCBI Taxonomy" id="1128425"/>
    <lineage>
        <taxon>Eukaryota</taxon>
        <taxon>Fungi</taxon>
        <taxon>Dikarya</taxon>
        <taxon>Basidiomycota</taxon>
        <taxon>Agaricomycotina</taxon>
        <taxon>Agaricomycetes</taxon>
        <taxon>Agaricomycetidae</taxon>
        <taxon>Agaricales</taxon>
        <taxon>Fistulinaceae</taxon>
        <taxon>Fistulina</taxon>
    </lineage>
</organism>
<evidence type="ECO:0008006" key="4">
    <source>
        <dbReference type="Google" id="ProtNLM"/>
    </source>
</evidence>
<dbReference type="AlphaFoldDB" id="A0A0D7AB76"/>
<feature type="region of interest" description="Disordered" evidence="1">
    <location>
        <begin position="1"/>
        <end position="42"/>
    </location>
</feature>
<accession>A0A0D7AB76</accession>
<keyword evidence="3" id="KW-1185">Reference proteome</keyword>
<dbReference type="Proteomes" id="UP000054144">
    <property type="component" value="Unassembled WGS sequence"/>
</dbReference>
<dbReference type="Gene3D" id="3.60.130.30">
    <property type="match status" value="1"/>
</dbReference>
<dbReference type="OrthoDB" id="3202607at2759"/>
<feature type="region of interest" description="Disordered" evidence="1">
    <location>
        <begin position="89"/>
        <end position="114"/>
    </location>
</feature>
<proteinExistence type="predicted"/>
<gene>
    <name evidence="2" type="ORF">FISHEDRAFT_43969</name>
</gene>